<dbReference type="Pfam" id="PF02374">
    <property type="entry name" value="ArsA_ATPase"/>
    <property type="match status" value="1"/>
</dbReference>
<dbReference type="Gene3D" id="3.40.50.300">
    <property type="entry name" value="P-loop containing nucleotide triphosphate hydrolases"/>
    <property type="match status" value="1"/>
</dbReference>
<reference evidence="2" key="1">
    <citation type="journal article" date="2014" name="Front. Microbiol.">
        <title>High frequency of phylogenetically diverse reductive dehalogenase-homologous genes in deep subseafloor sedimentary metagenomes.</title>
        <authorList>
            <person name="Kawai M."/>
            <person name="Futagami T."/>
            <person name="Toyoda A."/>
            <person name="Takaki Y."/>
            <person name="Nishi S."/>
            <person name="Hori S."/>
            <person name="Arai W."/>
            <person name="Tsubouchi T."/>
            <person name="Morono Y."/>
            <person name="Uchiyama I."/>
            <person name="Ito T."/>
            <person name="Fujiyama A."/>
            <person name="Inagaki F."/>
            <person name="Takami H."/>
        </authorList>
    </citation>
    <scope>NUCLEOTIDE SEQUENCE</scope>
    <source>
        <strain evidence="2">Expedition CK06-06</strain>
    </source>
</reference>
<dbReference type="InterPro" id="IPR025723">
    <property type="entry name" value="ArsA/GET3_ATPase-like"/>
</dbReference>
<protein>
    <recommendedName>
        <fullName evidence="1">ArsA/GET3 Anion-transporting ATPase-like domain-containing protein</fullName>
    </recommendedName>
</protein>
<evidence type="ECO:0000259" key="1">
    <source>
        <dbReference type="Pfam" id="PF02374"/>
    </source>
</evidence>
<dbReference type="InterPro" id="IPR027417">
    <property type="entry name" value="P-loop_NTPase"/>
</dbReference>
<accession>X1V7J8</accession>
<dbReference type="EMBL" id="BARW01026717">
    <property type="protein sequence ID" value="GAJ08516.1"/>
    <property type="molecule type" value="Genomic_DNA"/>
</dbReference>
<name>X1V7J8_9ZZZZ</name>
<feature type="non-terminal residue" evidence="2">
    <location>
        <position position="1"/>
    </location>
</feature>
<gene>
    <name evidence="2" type="ORF">S12H4_43518</name>
</gene>
<dbReference type="AlphaFoldDB" id="X1V7J8"/>
<sequence>WNSPFEGKHCEFCASRQKMQTSNLKEIKEIYDEEYDLTEVPLFTSEIHGIELLRKLGTEVLFKAKN</sequence>
<evidence type="ECO:0000313" key="2">
    <source>
        <dbReference type="EMBL" id="GAJ08516.1"/>
    </source>
</evidence>
<feature type="domain" description="ArsA/GET3 Anion-transporting ATPase-like" evidence="1">
    <location>
        <begin position="9"/>
        <end position="58"/>
    </location>
</feature>
<proteinExistence type="predicted"/>
<organism evidence="2">
    <name type="scientific">marine sediment metagenome</name>
    <dbReference type="NCBI Taxonomy" id="412755"/>
    <lineage>
        <taxon>unclassified sequences</taxon>
        <taxon>metagenomes</taxon>
        <taxon>ecological metagenomes</taxon>
    </lineage>
</organism>
<comment type="caution">
    <text evidence="2">The sequence shown here is derived from an EMBL/GenBank/DDBJ whole genome shotgun (WGS) entry which is preliminary data.</text>
</comment>